<keyword evidence="2" id="KW-1185">Reference proteome</keyword>
<gene>
    <name evidence="1" type="ORF">GCM10009864_15350</name>
</gene>
<sequence length="66" mass="6666">MTICRASGGTCCYRSGGECLGAVAAGVEAEWVGANRGQEGWLVVLQRWARADGPIALARLTGAGGG</sequence>
<evidence type="ECO:0000313" key="1">
    <source>
        <dbReference type="EMBL" id="GAA2651970.1"/>
    </source>
</evidence>
<dbReference type="Proteomes" id="UP001500994">
    <property type="component" value="Unassembled WGS sequence"/>
</dbReference>
<proteinExistence type="predicted"/>
<comment type="caution">
    <text evidence="1">The sequence shown here is derived from an EMBL/GenBank/DDBJ whole genome shotgun (WGS) entry which is preliminary data.</text>
</comment>
<accession>A0ABP6DTF4</accession>
<organism evidence="1 2">
    <name type="scientific">Streptomyces lunalinharesii</name>
    <dbReference type="NCBI Taxonomy" id="333384"/>
    <lineage>
        <taxon>Bacteria</taxon>
        <taxon>Bacillati</taxon>
        <taxon>Actinomycetota</taxon>
        <taxon>Actinomycetes</taxon>
        <taxon>Kitasatosporales</taxon>
        <taxon>Streptomycetaceae</taxon>
        <taxon>Streptomyces</taxon>
    </lineage>
</organism>
<evidence type="ECO:0000313" key="2">
    <source>
        <dbReference type="Proteomes" id="UP001500994"/>
    </source>
</evidence>
<protein>
    <submittedName>
        <fullName evidence="1">Uncharacterized protein</fullName>
    </submittedName>
</protein>
<reference evidence="2" key="1">
    <citation type="journal article" date="2019" name="Int. J. Syst. Evol. Microbiol.">
        <title>The Global Catalogue of Microorganisms (GCM) 10K type strain sequencing project: providing services to taxonomists for standard genome sequencing and annotation.</title>
        <authorList>
            <consortium name="The Broad Institute Genomics Platform"/>
            <consortium name="The Broad Institute Genome Sequencing Center for Infectious Disease"/>
            <person name="Wu L."/>
            <person name="Ma J."/>
        </authorList>
    </citation>
    <scope>NUCLEOTIDE SEQUENCE [LARGE SCALE GENOMIC DNA]</scope>
    <source>
        <strain evidence="2">JCM 16374</strain>
    </source>
</reference>
<dbReference type="EMBL" id="BAAARK010000003">
    <property type="protein sequence ID" value="GAA2651970.1"/>
    <property type="molecule type" value="Genomic_DNA"/>
</dbReference>
<name>A0ABP6DTF4_9ACTN</name>